<evidence type="ECO:0000313" key="9">
    <source>
        <dbReference type="Proteomes" id="UP001449795"/>
    </source>
</evidence>
<accession>A0ABZ3D0W7</accession>
<gene>
    <name evidence="8" type="ORF">AAC691_13550</name>
</gene>
<organism evidence="8 9">
    <name type="scientific">Nguyenibacter vanlangensis</name>
    <dbReference type="NCBI Taxonomy" id="1216886"/>
    <lineage>
        <taxon>Bacteria</taxon>
        <taxon>Pseudomonadati</taxon>
        <taxon>Pseudomonadota</taxon>
        <taxon>Alphaproteobacteria</taxon>
        <taxon>Acetobacterales</taxon>
        <taxon>Acetobacteraceae</taxon>
        <taxon>Nguyenibacter</taxon>
    </lineage>
</organism>
<keyword evidence="3 6" id="KW-0812">Transmembrane</keyword>
<dbReference type="Gene3D" id="1.20.1250.20">
    <property type="entry name" value="MFS general substrate transporter like domains"/>
    <property type="match status" value="2"/>
</dbReference>
<dbReference type="RefSeq" id="WP_342627286.1">
    <property type="nucleotide sequence ID" value="NZ_CP152276.1"/>
</dbReference>
<feature type="transmembrane region" description="Helical" evidence="6">
    <location>
        <begin position="298"/>
        <end position="317"/>
    </location>
</feature>
<evidence type="ECO:0000256" key="5">
    <source>
        <dbReference type="ARBA" id="ARBA00023136"/>
    </source>
</evidence>
<dbReference type="PANTHER" id="PTHR23505:SF79">
    <property type="entry name" value="PROTEIN SPINSTER"/>
    <property type="match status" value="1"/>
</dbReference>
<reference evidence="8 9" key="1">
    <citation type="submission" date="2024-04" db="EMBL/GenBank/DDBJ databases">
        <title>Complete genome sequence of Nguyenibacter vanlangesis HBCM-1154, a strain capable of nitrogen fixation, IAA production, and phosphorus solubilization isolated from sugarcane soil.</title>
        <authorList>
            <person name="MY HANH P."/>
        </authorList>
    </citation>
    <scope>NUCLEOTIDE SEQUENCE [LARGE SCALE GENOMIC DNA]</scope>
    <source>
        <strain evidence="8 9">HBCM 1154</strain>
    </source>
</reference>
<feature type="transmembrane region" description="Helical" evidence="6">
    <location>
        <begin position="162"/>
        <end position="184"/>
    </location>
</feature>
<evidence type="ECO:0000313" key="8">
    <source>
        <dbReference type="EMBL" id="XAE41330.1"/>
    </source>
</evidence>
<evidence type="ECO:0000256" key="3">
    <source>
        <dbReference type="ARBA" id="ARBA00022692"/>
    </source>
</evidence>
<evidence type="ECO:0000256" key="4">
    <source>
        <dbReference type="ARBA" id="ARBA00022989"/>
    </source>
</evidence>
<evidence type="ECO:0000256" key="2">
    <source>
        <dbReference type="ARBA" id="ARBA00022448"/>
    </source>
</evidence>
<dbReference type="InterPro" id="IPR011701">
    <property type="entry name" value="MFS"/>
</dbReference>
<protein>
    <submittedName>
        <fullName evidence="8">MFS transporter</fullName>
    </submittedName>
</protein>
<name>A0ABZ3D0W7_9PROT</name>
<feature type="transmembrane region" description="Helical" evidence="6">
    <location>
        <begin position="329"/>
        <end position="347"/>
    </location>
</feature>
<feature type="transmembrane region" description="Helical" evidence="6">
    <location>
        <begin position="422"/>
        <end position="445"/>
    </location>
</feature>
<feature type="transmembrane region" description="Helical" evidence="6">
    <location>
        <begin position="258"/>
        <end position="278"/>
    </location>
</feature>
<dbReference type="InterPro" id="IPR036259">
    <property type="entry name" value="MFS_trans_sf"/>
</dbReference>
<dbReference type="EMBL" id="CP152276">
    <property type="protein sequence ID" value="XAE41330.1"/>
    <property type="molecule type" value="Genomic_DNA"/>
</dbReference>
<dbReference type="PROSITE" id="PS50850">
    <property type="entry name" value="MFS"/>
    <property type="match status" value="1"/>
</dbReference>
<feature type="transmembrane region" description="Helical" evidence="6">
    <location>
        <begin position="101"/>
        <end position="120"/>
    </location>
</feature>
<keyword evidence="2" id="KW-0813">Transport</keyword>
<dbReference type="InterPro" id="IPR044770">
    <property type="entry name" value="MFS_spinster-like"/>
</dbReference>
<dbReference type="PANTHER" id="PTHR23505">
    <property type="entry name" value="SPINSTER"/>
    <property type="match status" value="1"/>
</dbReference>
<comment type="subcellular location">
    <subcellularLocation>
        <location evidence="1">Membrane</location>
        <topology evidence="1">Multi-pass membrane protein</topology>
    </subcellularLocation>
</comment>
<feature type="transmembrane region" description="Helical" evidence="6">
    <location>
        <begin position="126"/>
        <end position="150"/>
    </location>
</feature>
<feature type="transmembrane region" description="Helical" evidence="6">
    <location>
        <begin position="204"/>
        <end position="223"/>
    </location>
</feature>
<evidence type="ECO:0000259" key="7">
    <source>
        <dbReference type="PROSITE" id="PS50850"/>
    </source>
</evidence>
<keyword evidence="9" id="KW-1185">Reference proteome</keyword>
<dbReference type="InterPro" id="IPR020846">
    <property type="entry name" value="MFS_dom"/>
</dbReference>
<keyword evidence="5 6" id="KW-0472">Membrane</keyword>
<feature type="transmembrane region" description="Helical" evidence="6">
    <location>
        <begin position="388"/>
        <end position="410"/>
    </location>
</feature>
<feature type="transmembrane region" description="Helical" evidence="6">
    <location>
        <begin position="72"/>
        <end position="89"/>
    </location>
</feature>
<feature type="domain" description="Major facilitator superfamily (MFS) profile" evidence="7">
    <location>
        <begin position="34"/>
        <end position="448"/>
    </location>
</feature>
<dbReference type="Pfam" id="PF07690">
    <property type="entry name" value="MFS_1"/>
    <property type="match status" value="1"/>
</dbReference>
<evidence type="ECO:0000256" key="6">
    <source>
        <dbReference type="SAM" id="Phobius"/>
    </source>
</evidence>
<feature type="transmembrane region" description="Helical" evidence="6">
    <location>
        <begin position="31"/>
        <end position="52"/>
    </location>
</feature>
<feature type="transmembrane region" description="Helical" evidence="6">
    <location>
        <begin position="353"/>
        <end position="376"/>
    </location>
</feature>
<sequence length="470" mass="47730">MNDMQRAPIAPRPAPSPFGQEAPAASAPLSAWYALFAFCVAAILSYTDRQILSLLVDPLRMAMRLSDTQVSLLQGVAFALIYAAAGLPLGRMADILPRRHVLVGGVLLWSVATICCGFAHSFAELFAARSVVGIGEAALAPAATAMIADYFSARQRGTATSLFLMGQVVGGGLAIALGGAILSLAGSRAFAALPLIGGLPAWRVTLMILGCPGIVVACLLMAIQEPPRRAPADAAKVAAKVAAGEAARLLMARRRRLVPLYGAMAMLSVGDFSLQNWFPTLLARQFGMTPGQIGADLGTAAIAGAMIGTVSAGLLSDRRAARGGAVSRLPIAIVAAGLAAPGAAILFAPAAGWAIGLFMLWIVMSNAAGAIGITAVQELAPDAARGVALALISVFNMSVGLSFGTTATAMLADHVYLGPSGLAASITTVALPAALMGMGLFRLAARACTVADGRIVSDASPASASPARCS</sequence>
<proteinExistence type="predicted"/>
<keyword evidence="4 6" id="KW-1133">Transmembrane helix</keyword>
<evidence type="ECO:0000256" key="1">
    <source>
        <dbReference type="ARBA" id="ARBA00004141"/>
    </source>
</evidence>
<dbReference type="SUPFAM" id="SSF103473">
    <property type="entry name" value="MFS general substrate transporter"/>
    <property type="match status" value="1"/>
</dbReference>
<dbReference type="Proteomes" id="UP001449795">
    <property type="component" value="Chromosome"/>
</dbReference>